<dbReference type="STRING" id="1618443.UV73_C0002G0136"/>
<gene>
    <name evidence="2" type="ORF">UV73_C0002G0136</name>
</gene>
<feature type="domain" description="Methyltransferase type 11" evidence="1">
    <location>
        <begin position="41"/>
        <end position="131"/>
    </location>
</feature>
<dbReference type="Proteomes" id="UP000034894">
    <property type="component" value="Unassembled WGS sequence"/>
</dbReference>
<reference evidence="2 3" key="1">
    <citation type="journal article" date="2015" name="Nature">
        <title>rRNA introns, odd ribosomes, and small enigmatic genomes across a large radiation of phyla.</title>
        <authorList>
            <person name="Brown C.T."/>
            <person name="Hug L.A."/>
            <person name="Thomas B.C."/>
            <person name="Sharon I."/>
            <person name="Castelle C.J."/>
            <person name="Singh A."/>
            <person name="Wilkins M.J."/>
            <person name="Williams K.H."/>
            <person name="Banfield J.F."/>
        </authorList>
    </citation>
    <scope>NUCLEOTIDE SEQUENCE [LARGE SCALE GENOMIC DNA]</scope>
</reference>
<dbReference type="CDD" id="cd02440">
    <property type="entry name" value="AdoMet_MTases"/>
    <property type="match status" value="1"/>
</dbReference>
<dbReference type="PATRIC" id="fig|1618443.3.peg.410"/>
<organism evidence="2 3">
    <name type="scientific">Candidatus Gottesmanbacteria bacterium GW2011_GWA2_43_14</name>
    <dbReference type="NCBI Taxonomy" id="1618443"/>
    <lineage>
        <taxon>Bacteria</taxon>
        <taxon>Candidatus Gottesmaniibacteriota</taxon>
    </lineage>
</organism>
<dbReference type="Gene3D" id="3.40.50.150">
    <property type="entry name" value="Vaccinia Virus protein VP39"/>
    <property type="match status" value="1"/>
</dbReference>
<accession>A0A0G1DLF3</accession>
<evidence type="ECO:0000259" key="1">
    <source>
        <dbReference type="Pfam" id="PF08241"/>
    </source>
</evidence>
<dbReference type="SUPFAM" id="SSF53335">
    <property type="entry name" value="S-adenosyl-L-methionine-dependent methyltransferases"/>
    <property type="match status" value="1"/>
</dbReference>
<dbReference type="EMBL" id="LCFP01000002">
    <property type="protein sequence ID" value="KKS98422.1"/>
    <property type="molecule type" value="Genomic_DNA"/>
</dbReference>
<evidence type="ECO:0000313" key="3">
    <source>
        <dbReference type="Proteomes" id="UP000034894"/>
    </source>
</evidence>
<dbReference type="AlphaFoldDB" id="A0A0G1DLF3"/>
<evidence type="ECO:0000313" key="2">
    <source>
        <dbReference type="EMBL" id="KKS98422.1"/>
    </source>
</evidence>
<dbReference type="InterPro" id="IPR029063">
    <property type="entry name" value="SAM-dependent_MTases_sf"/>
</dbReference>
<comment type="caution">
    <text evidence="2">The sequence shown here is derived from an EMBL/GenBank/DDBJ whole genome shotgun (WGS) entry which is preliminary data.</text>
</comment>
<keyword evidence="2" id="KW-0489">Methyltransferase</keyword>
<dbReference type="GO" id="GO:0008757">
    <property type="term" value="F:S-adenosylmethionine-dependent methyltransferase activity"/>
    <property type="evidence" value="ECO:0007669"/>
    <property type="project" value="InterPro"/>
</dbReference>
<dbReference type="PANTHER" id="PTHR43464">
    <property type="entry name" value="METHYLTRANSFERASE"/>
    <property type="match status" value="1"/>
</dbReference>
<proteinExistence type="predicted"/>
<dbReference type="Pfam" id="PF08241">
    <property type="entry name" value="Methyltransf_11"/>
    <property type="match status" value="1"/>
</dbReference>
<keyword evidence="2" id="KW-0808">Transferase</keyword>
<dbReference type="InterPro" id="IPR013216">
    <property type="entry name" value="Methyltransf_11"/>
</dbReference>
<name>A0A0G1DLF3_9BACT</name>
<dbReference type="GO" id="GO:0032259">
    <property type="term" value="P:methylation"/>
    <property type="evidence" value="ECO:0007669"/>
    <property type="project" value="UniProtKB-KW"/>
</dbReference>
<sequence>MHKSEYKRIEELENKHFWYRAMGEQVIESIASFVRKKKVILDAGCGTGGMSLKLTRFGTVYAVDINETALKFAQKKGLRHVIKASVSELPFQDDYFDLVVCLDVLYHKKVTDDTAALKELYRVLKPKGLLLLRLPALEILRGAHDIVVETRHRYTTGEVGRKMKTSGFTVVGISYANMLLTVPLLIKRSLERIKGKRYFHSDSHPLPLLINEIFYLILNCENQLLKYISLPFGSSVVALGKKIPS</sequence>
<protein>
    <submittedName>
        <fullName evidence="2">Methyltransferase type 11</fullName>
    </submittedName>
</protein>